<gene>
    <name evidence="2" type="ORF">SISSUDRAFT_66448</name>
</gene>
<dbReference type="Proteomes" id="UP000076798">
    <property type="component" value="Unassembled WGS sequence"/>
</dbReference>
<feature type="chain" id="PRO_5007871227" description="Secreted protein" evidence="1">
    <location>
        <begin position="26"/>
        <end position="79"/>
    </location>
</feature>
<evidence type="ECO:0000313" key="3">
    <source>
        <dbReference type="Proteomes" id="UP000076798"/>
    </source>
</evidence>
<proteinExistence type="predicted"/>
<keyword evidence="1" id="KW-0732">Signal</keyword>
<keyword evidence="3" id="KW-1185">Reference proteome</keyword>
<organism evidence="2 3">
    <name type="scientific">Sistotremastrum suecicum HHB10207 ss-3</name>
    <dbReference type="NCBI Taxonomy" id="1314776"/>
    <lineage>
        <taxon>Eukaryota</taxon>
        <taxon>Fungi</taxon>
        <taxon>Dikarya</taxon>
        <taxon>Basidiomycota</taxon>
        <taxon>Agaricomycotina</taxon>
        <taxon>Agaricomycetes</taxon>
        <taxon>Sistotremastrales</taxon>
        <taxon>Sistotremastraceae</taxon>
        <taxon>Sistotremastrum</taxon>
    </lineage>
</organism>
<evidence type="ECO:0008006" key="4">
    <source>
        <dbReference type="Google" id="ProtNLM"/>
    </source>
</evidence>
<dbReference type="EMBL" id="KV428107">
    <property type="protein sequence ID" value="KZT36446.1"/>
    <property type="molecule type" value="Genomic_DNA"/>
</dbReference>
<name>A0A166BJC0_9AGAM</name>
<accession>A0A166BJC0</accession>
<reference evidence="2 3" key="1">
    <citation type="journal article" date="2016" name="Mol. Biol. Evol.">
        <title>Comparative Genomics of Early-Diverging Mushroom-Forming Fungi Provides Insights into the Origins of Lignocellulose Decay Capabilities.</title>
        <authorList>
            <person name="Nagy L.G."/>
            <person name="Riley R."/>
            <person name="Tritt A."/>
            <person name="Adam C."/>
            <person name="Daum C."/>
            <person name="Floudas D."/>
            <person name="Sun H."/>
            <person name="Yadav J.S."/>
            <person name="Pangilinan J."/>
            <person name="Larsson K.H."/>
            <person name="Matsuura K."/>
            <person name="Barry K."/>
            <person name="Labutti K."/>
            <person name="Kuo R."/>
            <person name="Ohm R.A."/>
            <person name="Bhattacharya S.S."/>
            <person name="Shirouzu T."/>
            <person name="Yoshinaga Y."/>
            <person name="Martin F.M."/>
            <person name="Grigoriev I.V."/>
            <person name="Hibbett D.S."/>
        </authorList>
    </citation>
    <scope>NUCLEOTIDE SEQUENCE [LARGE SCALE GENOMIC DNA]</scope>
    <source>
        <strain evidence="2 3">HHB10207 ss-3</strain>
    </source>
</reference>
<evidence type="ECO:0000256" key="1">
    <source>
        <dbReference type="SAM" id="SignalP"/>
    </source>
</evidence>
<feature type="signal peptide" evidence="1">
    <location>
        <begin position="1"/>
        <end position="25"/>
    </location>
</feature>
<evidence type="ECO:0000313" key="2">
    <source>
        <dbReference type="EMBL" id="KZT36446.1"/>
    </source>
</evidence>
<sequence length="79" mass="8923">MSALSMFRSLNLLLCHGFILSSGCAFPDTSCNPLRSACPKRTTRYVLTRASLAERFFTESQAARELFNSIFYTTIFQQS</sequence>
<dbReference type="AlphaFoldDB" id="A0A166BJC0"/>
<protein>
    <recommendedName>
        <fullName evidence="4">Secreted protein</fullName>
    </recommendedName>
</protein>